<dbReference type="Proteomes" id="UP001267290">
    <property type="component" value="Unassembled WGS sequence"/>
</dbReference>
<evidence type="ECO:0000313" key="2">
    <source>
        <dbReference type="Proteomes" id="UP001267290"/>
    </source>
</evidence>
<proteinExistence type="predicted"/>
<dbReference type="InterPro" id="IPR036390">
    <property type="entry name" value="WH_DNA-bd_sf"/>
</dbReference>
<comment type="caution">
    <text evidence="1">The sequence shown here is derived from an EMBL/GenBank/DDBJ whole genome shotgun (WGS) entry which is preliminary data.</text>
</comment>
<evidence type="ECO:0008006" key="3">
    <source>
        <dbReference type="Google" id="ProtNLM"/>
    </source>
</evidence>
<accession>A0ABU1P435</accession>
<dbReference type="RefSeq" id="WP_310501432.1">
    <property type="nucleotide sequence ID" value="NZ_JAVDSB010000013.1"/>
</dbReference>
<reference evidence="1 2" key="1">
    <citation type="submission" date="2023-07" db="EMBL/GenBank/DDBJ databases">
        <title>Sorghum-associated microbial communities from plants grown in Nebraska, USA.</title>
        <authorList>
            <person name="Schachtman D."/>
        </authorList>
    </citation>
    <scope>NUCLEOTIDE SEQUENCE [LARGE SCALE GENOMIC DNA]</scope>
    <source>
        <strain evidence="1 2">CC258</strain>
    </source>
</reference>
<organism evidence="1 2">
    <name type="scientific">Paenibacillus qinlingensis</name>
    <dbReference type="NCBI Taxonomy" id="1837343"/>
    <lineage>
        <taxon>Bacteria</taxon>
        <taxon>Bacillati</taxon>
        <taxon>Bacillota</taxon>
        <taxon>Bacilli</taxon>
        <taxon>Bacillales</taxon>
        <taxon>Paenibacillaceae</taxon>
        <taxon>Paenibacillus</taxon>
    </lineage>
</organism>
<gene>
    <name evidence="1" type="ORF">J2736_005192</name>
</gene>
<dbReference type="Gene3D" id="1.10.10.10">
    <property type="entry name" value="Winged helix-like DNA-binding domain superfamily/Winged helix DNA-binding domain"/>
    <property type="match status" value="1"/>
</dbReference>
<sequence>MEHLDTKQKVLVAIYLEYQKDLPEMNKNIDASILELSDDVFLIAIRKLHNEGLITGGRFYEHPLKGVASTEYIMMTKAGIEYVESKLNVLPTLNGEGKIKEVSKKLAEWGYNELKDFTVKVIAEIVKG</sequence>
<dbReference type="EMBL" id="JAVDSB010000013">
    <property type="protein sequence ID" value="MDR6553982.1"/>
    <property type="molecule type" value="Genomic_DNA"/>
</dbReference>
<evidence type="ECO:0000313" key="1">
    <source>
        <dbReference type="EMBL" id="MDR6553982.1"/>
    </source>
</evidence>
<dbReference type="SUPFAM" id="SSF46785">
    <property type="entry name" value="Winged helix' DNA-binding domain"/>
    <property type="match status" value="1"/>
</dbReference>
<protein>
    <recommendedName>
        <fullName evidence="3">DUF2513 domain-containing protein</fullName>
    </recommendedName>
</protein>
<name>A0ABU1P435_9BACL</name>
<dbReference type="InterPro" id="IPR036388">
    <property type="entry name" value="WH-like_DNA-bd_sf"/>
</dbReference>
<keyword evidence="2" id="KW-1185">Reference proteome</keyword>